<evidence type="ECO:0000313" key="3">
    <source>
        <dbReference type="Proteomes" id="UP001147747"/>
    </source>
</evidence>
<dbReference type="AlphaFoldDB" id="A0A9W9SJA6"/>
<feature type="transmembrane region" description="Helical" evidence="1">
    <location>
        <begin position="108"/>
        <end position="133"/>
    </location>
</feature>
<protein>
    <submittedName>
        <fullName evidence="2">Uncharacterized protein</fullName>
    </submittedName>
</protein>
<reference evidence="2" key="1">
    <citation type="submission" date="2022-12" db="EMBL/GenBank/DDBJ databases">
        <authorList>
            <person name="Petersen C."/>
        </authorList>
    </citation>
    <scope>NUCLEOTIDE SEQUENCE</scope>
    <source>
        <strain evidence="2">IBT 29677</strain>
    </source>
</reference>
<dbReference type="EMBL" id="JAPZBU010000011">
    <property type="protein sequence ID" value="KAJ5379636.1"/>
    <property type="molecule type" value="Genomic_DNA"/>
</dbReference>
<keyword evidence="3" id="KW-1185">Reference proteome</keyword>
<keyword evidence="1" id="KW-0812">Transmembrane</keyword>
<dbReference type="Proteomes" id="UP001147747">
    <property type="component" value="Unassembled WGS sequence"/>
</dbReference>
<organism evidence="2 3">
    <name type="scientific">Penicillium cosmopolitanum</name>
    <dbReference type="NCBI Taxonomy" id="1131564"/>
    <lineage>
        <taxon>Eukaryota</taxon>
        <taxon>Fungi</taxon>
        <taxon>Dikarya</taxon>
        <taxon>Ascomycota</taxon>
        <taxon>Pezizomycotina</taxon>
        <taxon>Eurotiomycetes</taxon>
        <taxon>Eurotiomycetidae</taxon>
        <taxon>Eurotiales</taxon>
        <taxon>Aspergillaceae</taxon>
        <taxon>Penicillium</taxon>
    </lineage>
</organism>
<evidence type="ECO:0000256" key="1">
    <source>
        <dbReference type="SAM" id="Phobius"/>
    </source>
</evidence>
<gene>
    <name evidence="2" type="ORF">N7509_012755</name>
</gene>
<accession>A0A9W9SJA6</accession>
<evidence type="ECO:0000313" key="2">
    <source>
        <dbReference type="EMBL" id="KAJ5379636.1"/>
    </source>
</evidence>
<dbReference type="GeneID" id="81376372"/>
<keyword evidence="1" id="KW-0472">Membrane</keyword>
<proteinExistence type="predicted"/>
<reference evidence="2" key="2">
    <citation type="journal article" date="2023" name="IMA Fungus">
        <title>Comparative genomic study of the Penicillium genus elucidates a diverse pangenome and 15 lateral gene transfer events.</title>
        <authorList>
            <person name="Petersen C."/>
            <person name="Sorensen T."/>
            <person name="Nielsen M.R."/>
            <person name="Sondergaard T.E."/>
            <person name="Sorensen J.L."/>
            <person name="Fitzpatrick D.A."/>
            <person name="Frisvad J.C."/>
            <person name="Nielsen K.L."/>
        </authorList>
    </citation>
    <scope>NUCLEOTIDE SEQUENCE</scope>
    <source>
        <strain evidence="2">IBT 29677</strain>
    </source>
</reference>
<dbReference type="OrthoDB" id="3556886at2759"/>
<dbReference type="RefSeq" id="XP_056483422.1">
    <property type="nucleotide sequence ID" value="XM_056637392.1"/>
</dbReference>
<name>A0A9W9SJA6_9EURO</name>
<keyword evidence="1" id="KW-1133">Transmembrane helix</keyword>
<comment type="caution">
    <text evidence="2">The sequence shown here is derived from an EMBL/GenBank/DDBJ whole genome shotgun (WGS) entry which is preliminary data.</text>
</comment>
<sequence>MLCNNSNAVQINSRLTTFFLATTWLASLVEHSQWQFFQLFFNFWNRSSFSAEIAEQGQSGSVFLRLHPTFVELSYLVCIEGYLASQVRGFQSSFKFITSQDHTPYYEVMYYGATSKAIFGTLVAISYLVYVFACH</sequence>